<comment type="subcellular location">
    <subcellularLocation>
        <location evidence="1">Cell junction</location>
        <location evidence="1">Tight junction</location>
    </subcellularLocation>
    <subcellularLocation>
        <location evidence="2">Cell membrane</location>
        <topology evidence="2">Multi-pass membrane protein</topology>
    </subcellularLocation>
</comment>
<dbReference type="PRINTS" id="PR01077">
    <property type="entry name" value="CLAUDIN"/>
</dbReference>
<evidence type="ECO:0000256" key="9">
    <source>
        <dbReference type="ARBA" id="ARBA00023136"/>
    </source>
</evidence>
<dbReference type="InterPro" id="IPR004031">
    <property type="entry name" value="PMP22/EMP/MP20/Claudin"/>
</dbReference>
<dbReference type="AlphaFoldDB" id="A0A8C5M052"/>
<dbReference type="Ensembl" id="ENSLLET00000006920.1">
    <property type="protein sequence ID" value="ENSLLEP00000006648.1"/>
    <property type="gene ID" value="ENSLLEG00000004185.1"/>
</dbReference>
<dbReference type="Pfam" id="PF00822">
    <property type="entry name" value="PMP22_Claudin"/>
    <property type="match status" value="1"/>
</dbReference>
<proteinExistence type="inferred from homology"/>
<keyword evidence="7" id="KW-0965">Cell junction</keyword>
<evidence type="ECO:0000256" key="3">
    <source>
        <dbReference type="ARBA" id="ARBA00008295"/>
    </source>
</evidence>
<dbReference type="PANTHER" id="PTHR12002">
    <property type="entry name" value="CLAUDIN"/>
    <property type="match status" value="1"/>
</dbReference>
<dbReference type="InterPro" id="IPR006187">
    <property type="entry name" value="Claudin"/>
</dbReference>
<dbReference type="GO" id="GO:0005886">
    <property type="term" value="C:plasma membrane"/>
    <property type="evidence" value="ECO:0007669"/>
    <property type="project" value="UniProtKB-SubCell"/>
</dbReference>
<evidence type="ECO:0000256" key="8">
    <source>
        <dbReference type="ARBA" id="ARBA00022989"/>
    </source>
</evidence>
<comment type="similarity">
    <text evidence="3">Belongs to the claudin family.</text>
</comment>
<evidence type="ECO:0000256" key="1">
    <source>
        <dbReference type="ARBA" id="ARBA00004435"/>
    </source>
</evidence>
<keyword evidence="4" id="KW-0796">Tight junction</keyword>
<feature type="transmembrane region" description="Helical" evidence="11">
    <location>
        <begin position="70"/>
        <end position="96"/>
    </location>
</feature>
<keyword evidence="9 11" id="KW-0472">Membrane</keyword>
<sequence>MQMRLFISLSGYIFCLVALCIPQWLTFSSGILVNERYLLGLWKMCVVQDVGSSVCQTFGTLLDLPLQIQIGRVLACLSLSIGAIGFLVSIPAITCVKCLDDKEKYVRRILVIFGGALFIVAGVFIFSYVSYFAYDSLTNFWDANIPKDLPRWEYGDAMFFAWIGGFLLLAGGIVLIISQLHLTKELEGPQATGTNPSSSNTKYSKNISQVPSGLKHYGGRCEELRRISNFRKIGNIVFSIYHGSRQ</sequence>
<dbReference type="GeneTree" id="ENSGT00940000161922"/>
<evidence type="ECO:0000313" key="12">
    <source>
        <dbReference type="Ensembl" id="ENSLLEP00000006648.1"/>
    </source>
</evidence>
<reference evidence="12" key="2">
    <citation type="submission" date="2025-09" db="UniProtKB">
        <authorList>
            <consortium name="Ensembl"/>
        </authorList>
    </citation>
    <scope>IDENTIFICATION</scope>
</reference>
<organism evidence="12 13">
    <name type="scientific">Leptobrachium leishanense</name>
    <name type="common">Leishan spiny toad</name>
    <dbReference type="NCBI Taxonomy" id="445787"/>
    <lineage>
        <taxon>Eukaryota</taxon>
        <taxon>Metazoa</taxon>
        <taxon>Chordata</taxon>
        <taxon>Craniata</taxon>
        <taxon>Vertebrata</taxon>
        <taxon>Euteleostomi</taxon>
        <taxon>Amphibia</taxon>
        <taxon>Batrachia</taxon>
        <taxon>Anura</taxon>
        <taxon>Pelobatoidea</taxon>
        <taxon>Megophryidae</taxon>
        <taxon>Leptobrachium</taxon>
    </lineage>
</organism>
<evidence type="ECO:0000256" key="2">
    <source>
        <dbReference type="ARBA" id="ARBA00004651"/>
    </source>
</evidence>
<dbReference type="GO" id="GO:0005198">
    <property type="term" value="F:structural molecule activity"/>
    <property type="evidence" value="ECO:0007669"/>
    <property type="project" value="InterPro"/>
</dbReference>
<evidence type="ECO:0000256" key="11">
    <source>
        <dbReference type="SAM" id="Phobius"/>
    </source>
</evidence>
<evidence type="ECO:0000256" key="4">
    <source>
        <dbReference type="ARBA" id="ARBA00022427"/>
    </source>
</evidence>
<evidence type="ECO:0000313" key="13">
    <source>
        <dbReference type="Proteomes" id="UP000694569"/>
    </source>
</evidence>
<reference evidence="12" key="1">
    <citation type="submission" date="2025-08" db="UniProtKB">
        <authorList>
            <consortium name="Ensembl"/>
        </authorList>
    </citation>
    <scope>IDENTIFICATION</scope>
</reference>
<keyword evidence="13" id="KW-1185">Reference proteome</keyword>
<dbReference type="GO" id="GO:0005923">
    <property type="term" value="C:bicellular tight junction"/>
    <property type="evidence" value="ECO:0007669"/>
    <property type="project" value="UniProtKB-SubCell"/>
</dbReference>
<keyword evidence="5" id="KW-1003">Cell membrane</keyword>
<feature type="transmembrane region" description="Helical" evidence="11">
    <location>
        <begin position="154"/>
        <end position="177"/>
    </location>
</feature>
<feature type="transmembrane region" description="Helical" evidence="11">
    <location>
        <begin position="108"/>
        <end position="134"/>
    </location>
</feature>
<evidence type="ECO:0000256" key="6">
    <source>
        <dbReference type="ARBA" id="ARBA00022692"/>
    </source>
</evidence>
<name>A0A8C5M052_9ANUR</name>
<accession>A0A8C5M052</accession>
<evidence type="ECO:0000256" key="7">
    <source>
        <dbReference type="ARBA" id="ARBA00022949"/>
    </source>
</evidence>
<keyword evidence="6 11" id="KW-0812">Transmembrane</keyword>
<keyword evidence="8 11" id="KW-1133">Transmembrane helix</keyword>
<evidence type="ECO:0000256" key="10">
    <source>
        <dbReference type="SAM" id="MobiDB-lite"/>
    </source>
</evidence>
<dbReference type="Proteomes" id="UP000694569">
    <property type="component" value="Unplaced"/>
</dbReference>
<dbReference type="Gene3D" id="1.20.140.150">
    <property type="match status" value="1"/>
</dbReference>
<evidence type="ECO:0008006" key="14">
    <source>
        <dbReference type="Google" id="ProtNLM"/>
    </source>
</evidence>
<evidence type="ECO:0000256" key="5">
    <source>
        <dbReference type="ARBA" id="ARBA00022475"/>
    </source>
</evidence>
<feature type="region of interest" description="Disordered" evidence="10">
    <location>
        <begin position="188"/>
        <end position="213"/>
    </location>
</feature>
<protein>
    <recommendedName>
        <fullName evidence="14">Claudin</fullName>
    </recommendedName>
</protein>
<feature type="compositionally biased region" description="Polar residues" evidence="10">
    <location>
        <begin position="191"/>
        <end position="211"/>
    </location>
</feature>
<dbReference type="OrthoDB" id="8612291at2759"/>